<dbReference type="Pfam" id="PF00271">
    <property type="entry name" value="Helicase_C"/>
    <property type="match status" value="1"/>
</dbReference>
<keyword evidence="3" id="KW-0547">Nucleotide-binding</keyword>
<keyword evidence="3" id="KW-0347">Helicase</keyword>
<dbReference type="OrthoDB" id="713315at2"/>
<dbReference type="SUPFAM" id="SSF52540">
    <property type="entry name" value="P-loop containing nucleoside triphosphate hydrolases"/>
    <property type="match status" value="1"/>
</dbReference>
<dbReference type="Proteomes" id="UP000294071">
    <property type="component" value="Unassembled WGS sequence"/>
</dbReference>
<evidence type="ECO:0000256" key="1">
    <source>
        <dbReference type="SAM" id="MobiDB-lite"/>
    </source>
</evidence>
<sequence>MPTSRMWPRLRTNPSGSGSYRCCPDLPTSNGATAAVNDISAWYYARRMMVEALVADLQGTHEHELIDEAPLRRFLVGVLYPRGTSAEPQPDSTLGDDTDQDAGTEVDAAYDPGVSFAHTRRPSTIGLTTSVSAVTPVINVTVQADRYERVSEEPASNSWSRISFGPVEVDLTLAVTGSGQSVLGQGLVLRYVVRPVKDGRRSVTIVLLNDLSEPLQGAPDGACWFRPSLVVSTPDGEFVDRRPSPSAEFMDEDEMSSALLHRRQRNLAVGHGVAVEWEEGLVVRQLTTTFFPQHDLPLADASRADVPSLDMQTLASGDRTLLYALVETYEAWIHDRSIDLKSLDGAHLDTAGRHLREAQAAARRMRRGISLLESDAMVARAFAAMNETMRSQRQRQEVLRTGSERHIDAVVAAWRPFQMAFILMNIEGVVNPASSDREIADVLWFPTGGGKTEAYLGLISLTLVLRRLRGTGSDRQGGGVGVLMRYTLRLLTLQQFERAAGLVCALEVWRAEQPDLSSKSPFTIGLWVGQGATPNNVRDAGKALRDRARGLTPENGDPVQLLRCPWCGSKLSEAAYVADRAADELRVECPGITCPFAAGLPVALVDTDVYAKRPSLVIGTVDKFAMLAWNADSNSLFGGGTDAPPELIIQDELHLISGPLGTLVGLYETAVDRLATDPHTGAAPKVVASTATIRRSAQQVRAVFNRESRQFPPPGIEAGDSFFAVDASSATKGTRQYVGVMAPGASHATLTVRAYAALLQAGAGMDVSDEVRDAYWTLLGYFGSLRVLGAAYIATIDDVRDRIKVVASRLGQSERKTRDPRELTSRKKASEIPVELDALQTSYPSTESPDTVLATNMISVGLDVDRLGLMVVSGQPQTTSEYIQATSRVGRRYPGLVITLFNAGRSRDLSHFESFTTYHRSIYQQVEATGATPFAPRALDRGLHGVVVVLLRHLLTGARPDSAAGMVDEVSRSDLDDALACVLERVRSIAPEQEDEVLQAIDALVDHWRDAVADGYVSKYAGWRSPEAALMVPAGAQMQGADNEPLVEIFPPSRPAWPTLTSLRNVDSESTLRLVNVRREARTP</sequence>
<comment type="caution">
    <text evidence="3">The sequence shown here is derived from an EMBL/GenBank/DDBJ whole genome shotgun (WGS) entry which is preliminary data.</text>
</comment>
<keyword evidence="4" id="KW-1185">Reference proteome</keyword>
<feature type="region of interest" description="Disordered" evidence="1">
    <location>
        <begin position="82"/>
        <end position="103"/>
    </location>
</feature>
<gene>
    <name evidence="3" type="ORF">EUA93_10800</name>
</gene>
<proteinExistence type="predicted"/>
<feature type="domain" description="Helicase C-terminal" evidence="2">
    <location>
        <begin position="777"/>
        <end position="940"/>
    </location>
</feature>
<evidence type="ECO:0000313" key="4">
    <source>
        <dbReference type="Proteomes" id="UP000294071"/>
    </source>
</evidence>
<reference evidence="3 4" key="1">
    <citation type="submission" date="2019-01" db="EMBL/GenBank/DDBJ databases">
        <title>Novel species of Nocardioides.</title>
        <authorList>
            <person name="Liu Q."/>
            <person name="Xin Y.-H."/>
        </authorList>
    </citation>
    <scope>NUCLEOTIDE SEQUENCE [LARGE SCALE GENOMIC DNA]</scope>
    <source>
        <strain evidence="3 4">CGMCC 4.6882</strain>
    </source>
</reference>
<evidence type="ECO:0000259" key="2">
    <source>
        <dbReference type="PROSITE" id="PS51194"/>
    </source>
</evidence>
<dbReference type="InterPro" id="IPR027417">
    <property type="entry name" value="P-loop_NTPase"/>
</dbReference>
<dbReference type="InterPro" id="IPR001650">
    <property type="entry name" value="Helicase_C-like"/>
</dbReference>
<dbReference type="PROSITE" id="PS51194">
    <property type="entry name" value="HELICASE_CTER"/>
    <property type="match status" value="1"/>
</dbReference>
<dbReference type="EMBL" id="SDWT01000001">
    <property type="protein sequence ID" value="RYB94794.1"/>
    <property type="molecule type" value="Genomic_DNA"/>
</dbReference>
<keyword evidence="3" id="KW-0378">Hydrolase</keyword>
<dbReference type="AlphaFoldDB" id="A0A4Q2S318"/>
<dbReference type="GO" id="GO:0004386">
    <property type="term" value="F:helicase activity"/>
    <property type="evidence" value="ECO:0007669"/>
    <property type="project" value="UniProtKB-KW"/>
</dbReference>
<dbReference type="CDD" id="cd18785">
    <property type="entry name" value="SF2_C"/>
    <property type="match status" value="1"/>
</dbReference>
<keyword evidence="3" id="KW-0067">ATP-binding</keyword>
<accession>A0A4Q2S318</accession>
<dbReference type="Gene3D" id="3.40.50.300">
    <property type="entry name" value="P-loop containing nucleotide triphosphate hydrolases"/>
    <property type="match status" value="1"/>
</dbReference>
<evidence type="ECO:0000313" key="3">
    <source>
        <dbReference type="EMBL" id="RYB94794.1"/>
    </source>
</evidence>
<organism evidence="3 4">
    <name type="scientific">Nocardioides oleivorans</name>
    <dbReference type="NCBI Taxonomy" id="273676"/>
    <lineage>
        <taxon>Bacteria</taxon>
        <taxon>Bacillati</taxon>
        <taxon>Actinomycetota</taxon>
        <taxon>Actinomycetes</taxon>
        <taxon>Propionibacteriales</taxon>
        <taxon>Nocardioidaceae</taxon>
        <taxon>Nocardioides</taxon>
    </lineage>
</organism>
<name>A0A4Q2S318_9ACTN</name>
<protein>
    <submittedName>
        <fullName evidence="3">Helicase</fullName>
    </submittedName>
</protein>
<feature type="compositionally biased region" description="Acidic residues" evidence="1">
    <location>
        <begin position="94"/>
        <end position="103"/>
    </location>
</feature>